<dbReference type="AlphaFoldDB" id="A0A1J7C338"/>
<dbReference type="GO" id="GO:0000287">
    <property type="term" value="F:magnesium ion binding"/>
    <property type="evidence" value="ECO:0007669"/>
    <property type="project" value="UniProtKB-ARBA"/>
</dbReference>
<evidence type="ECO:0000256" key="4">
    <source>
        <dbReference type="ARBA" id="ARBA00022532"/>
    </source>
</evidence>
<dbReference type="Pfam" id="PF16870">
    <property type="entry name" value="OxoGdeHyase_C"/>
    <property type="match status" value="1"/>
</dbReference>
<feature type="region of interest" description="Disordered" evidence="13">
    <location>
        <begin position="1236"/>
        <end position="1255"/>
    </location>
</feature>
<dbReference type="InterPro" id="IPR005475">
    <property type="entry name" value="Transketolase-like_Pyr-bd"/>
</dbReference>
<dbReference type="SMART" id="SM00861">
    <property type="entry name" value="Transket_pyr"/>
    <property type="match status" value="1"/>
</dbReference>
<feature type="coiled-coil region" evidence="12">
    <location>
        <begin position="827"/>
        <end position="854"/>
    </location>
</feature>
<evidence type="ECO:0000256" key="9">
    <source>
        <dbReference type="ARBA" id="ARBA00023268"/>
    </source>
</evidence>
<dbReference type="SUPFAM" id="SSF52777">
    <property type="entry name" value="CoA-dependent acyltransferases"/>
    <property type="match status" value="1"/>
</dbReference>
<dbReference type="PANTHER" id="PTHR23152:SF4">
    <property type="entry name" value="2-OXOADIPATE DEHYDROGENASE COMPLEX COMPONENT E1"/>
    <property type="match status" value="1"/>
</dbReference>
<comment type="catalytic activity">
    <reaction evidence="10">
        <text>N(6)-[(R)-lipoyl]-L-lysyl-[protein] + 2-oxoglutarate + H(+) = N(6)-[(R)-S(8)-succinyldihydrolipoyl]-L-lysyl-[protein] + CO2</text>
        <dbReference type="Rhea" id="RHEA:12188"/>
        <dbReference type="Rhea" id="RHEA-COMP:10474"/>
        <dbReference type="Rhea" id="RHEA-COMP:20092"/>
        <dbReference type="ChEBI" id="CHEBI:15378"/>
        <dbReference type="ChEBI" id="CHEBI:16526"/>
        <dbReference type="ChEBI" id="CHEBI:16810"/>
        <dbReference type="ChEBI" id="CHEBI:83099"/>
        <dbReference type="ChEBI" id="CHEBI:83120"/>
        <dbReference type="EC" id="1.2.4.2"/>
    </reaction>
</comment>
<dbReference type="Gene3D" id="1.10.287.1150">
    <property type="entry name" value="TPP helical domain"/>
    <property type="match status" value="1"/>
</dbReference>
<evidence type="ECO:0000256" key="6">
    <source>
        <dbReference type="ARBA" id="ARBA00022842"/>
    </source>
</evidence>
<comment type="catalytic activity">
    <reaction evidence="11">
        <text>N(6)-[(R)-dihydrolipoyl]-L-lysyl-[protein] + succinyl-CoA = N(6)-[(R)-S(8)-succinyldihydrolipoyl]-L-lysyl-[protein] + CoA</text>
        <dbReference type="Rhea" id="RHEA:15213"/>
        <dbReference type="Rhea" id="RHEA-COMP:10475"/>
        <dbReference type="Rhea" id="RHEA-COMP:20092"/>
        <dbReference type="ChEBI" id="CHEBI:57287"/>
        <dbReference type="ChEBI" id="CHEBI:57292"/>
        <dbReference type="ChEBI" id="CHEBI:83100"/>
        <dbReference type="ChEBI" id="CHEBI:83120"/>
        <dbReference type="EC" id="2.3.1.61"/>
    </reaction>
</comment>
<dbReference type="NCBIfam" id="TIGR00239">
    <property type="entry name" value="2oxo_dh_E1"/>
    <property type="match status" value="1"/>
</dbReference>
<evidence type="ECO:0000256" key="7">
    <source>
        <dbReference type="ARBA" id="ARBA00023002"/>
    </source>
</evidence>
<dbReference type="SUPFAM" id="SSF52518">
    <property type="entry name" value="Thiamin diphosphate-binding fold (THDP-binding)"/>
    <property type="match status" value="2"/>
</dbReference>
<dbReference type="InterPro" id="IPR029061">
    <property type="entry name" value="THDP-binding"/>
</dbReference>
<feature type="compositionally biased region" description="Low complexity" evidence="13">
    <location>
        <begin position="90"/>
        <end position="112"/>
    </location>
</feature>
<evidence type="ECO:0000256" key="12">
    <source>
        <dbReference type="SAM" id="Coils"/>
    </source>
</evidence>
<comment type="caution">
    <text evidence="15">The sequence shown here is derived from an EMBL/GenBank/DDBJ whole genome shotgun (WGS) entry which is preliminary data.</text>
</comment>
<feature type="compositionally biased region" description="Pro residues" evidence="13">
    <location>
        <begin position="113"/>
        <end position="128"/>
    </location>
</feature>
<evidence type="ECO:0000256" key="10">
    <source>
        <dbReference type="ARBA" id="ARBA00051911"/>
    </source>
</evidence>
<dbReference type="InterPro" id="IPR023213">
    <property type="entry name" value="CAT-like_dom_sf"/>
</dbReference>
<comment type="cofactor">
    <cofactor evidence="1">
        <name>Mg(2+)</name>
        <dbReference type="ChEBI" id="CHEBI:18420"/>
    </cofactor>
</comment>
<keyword evidence="5" id="KW-0479">Metal-binding</keyword>
<comment type="pathway">
    <text evidence="3">Carbohydrate metabolism; tricarboxylic acid cycle; succinyl-CoA from 2-oxoglutarate (dehydrogenase route): step 1/1.</text>
</comment>
<dbReference type="CDD" id="cd02016">
    <property type="entry name" value="TPP_E1_OGDC_like"/>
    <property type="match status" value="1"/>
</dbReference>
<accession>A0A1J7C338</accession>
<dbReference type="GO" id="GO:0006099">
    <property type="term" value="P:tricarboxylic acid cycle"/>
    <property type="evidence" value="ECO:0007669"/>
    <property type="project" value="UniProtKB-UniPathway"/>
</dbReference>
<evidence type="ECO:0000256" key="3">
    <source>
        <dbReference type="ARBA" id="ARBA00004813"/>
    </source>
</evidence>
<dbReference type="Gene3D" id="3.40.50.11610">
    <property type="entry name" value="Multifunctional 2-oxoglutarate metabolism enzyme, C-terminal domain"/>
    <property type="match status" value="1"/>
</dbReference>
<dbReference type="Gene3D" id="3.40.50.970">
    <property type="match status" value="1"/>
</dbReference>
<keyword evidence="4" id="KW-0816">Tricarboxylic acid cycle</keyword>
<proteinExistence type="predicted"/>
<dbReference type="GO" id="GO:0030976">
    <property type="term" value="F:thiamine pyrophosphate binding"/>
    <property type="evidence" value="ECO:0007669"/>
    <property type="project" value="InterPro"/>
</dbReference>
<dbReference type="OrthoDB" id="9759785at2"/>
<dbReference type="InterPro" id="IPR032106">
    <property type="entry name" value="2-oxogl_dehyd_N"/>
</dbReference>
<dbReference type="Pfam" id="PF00676">
    <property type="entry name" value="E1_dh"/>
    <property type="match status" value="1"/>
</dbReference>
<dbReference type="STRING" id="1428644.BIV57_18545"/>
<comment type="cofactor">
    <cofactor evidence="2">
        <name>thiamine diphosphate</name>
        <dbReference type="ChEBI" id="CHEBI:58937"/>
    </cofactor>
</comment>
<feature type="region of interest" description="Disordered" evidence="13">
    <location>
        <begin position="55"/>
        <end position="78"/>
    </location>
</feature>
<dbReference type="NCBIfam" id="NF006914">
    <property type="entry name" value="PRK09404.1"/>
    <property type="match status" value="1"/>
</dbReference>
<dbReference type="FunFam" id="3.40.50.11610:FF:000002">
    <property type="entry name" value="2-oxoglutarate dehydrogenase E1 component"/>
    <property type="match status" value="1"/>
</dbReference>
<dbReference type="GO" id="GO:0045252">
    <property type="term" value="C:oxoglutarate dehydrogenase complex"/>
    <property type="evidence" value="ECO:0007669"/>
    <property type="project" value="TreeGrafter"/>
</dbReference>
<feature type="region of interest" description="Disordered" evidence="13">
    <location>
        <begin position="1"/>
        <end position="28"/>
    </location>
</feature>
<feature type="region of interest" description="Disordered" evidence="13">
    <location>
        <begin position="90"/>
        <end position="151"/>
    </location>
</feature>
<dbReference type="InterPro" id="IPR011603">
    <property type="entry name" value="2oxoglutarate_DH_E1"/>
</dbReference>
<evidence type="ECO:0000313" key="16">
    <source>
        <dbReference type="Proteomes" id="UP000243342"/>
    </source>
</evidence>
<dbReference type="GO" id="GO:0004149">
    <property type="term" value="F:dihydrolipoyllysine-residue succinyltransferase activity"/>
    <property type="evidence" value="ECO:0007669"/>
    <property type="project" value="UniProtKB-EC"/>
</dbReference>
<dbReference type="InterPro" id="IPR001017">
    <property type="entry name" value="DH_E1"/>
</dbReference>
<dbReference type="FunFam" id="1.10.287.1150:FF:000003">
    <property type="entry name" value="2-oxoglutarate dehydrogenase, E1 subunit"/>
    <property type="match status" value="1"/>
</dbReference>
<dbReference type="GO" id="GO:0005829">
    <property type="term" value="C:cytosol"/>
    <property type="evidence" value="ECO:0007669"/>
    <property type="project" value="TreeGrafter"/>
</dbReference>
<dbReference type="RefSeq" id="WP_071658028.1">
    <property type="nucleotide sequence ID" value="NZ_MLCF01000120.1"/>
</dbReference>
<organism evidence="15 16">
    <name type="scientific">Mangrovactinospora gilvigrisea</name>
    <dbReference type="NCBI Taxonomy" id="1428644"/>
    <lineage>
        <taxon>Bacteria</taxon>
        <taxon>Bacillati</taxon>
        <taxon>Actinomycetota</taxon>
        <taxon>Actinomycetes</taxon>
        <taxon>Kitasatosporales</taxon>
        <taxon>Streptomycetaceae</taxon>
        <taxon>Mangrovactinospora</taxon>
    </lineage>
</organism>
<evidence type="ECO:0000256" key="5">
    <source>
        <dbReference type="ARBA" id="ARBA00022723"/>
    </source>
</evidence>
<feature type="compositionally biased region" description="Low complexity" evidence="13">
    <location>
        <begin position="1"/>
        <end position="16"/>
    </location>
</feature>
<evidence type="ECO:0000256" key="11">
    <source>
        <dbReference type="ARBA" id="ARBA00052761"/>
    </source>
</evidence>
<dbReference type="Pfam" id="PF02779">
    <property type="entry name" value="Transket_pyr"/>
    <property type="match status" value="1"/>
</dbReference>
<dbReference type="Pfam" id="PF00198">
    <property type="entry name" value="2-oxoacid_dh"/>
    <property type="match status" value="1"/>
</dbReference>
<sequence>MSPQSPNPSNGQSAPGAPAPGTDFGPNEWLVDEIYQQYLQDPNSVDRAWWDFFADYKPGTPATGTTKQTPAQPAAAAPAAAAPVAAPAPQAAPAAPAPAPAAAAAPAAQPKPAAAPAPSARPAPPPAPAAAKPAPAAEKKESGPTITPIKGPAARVASNMNASLGLPTATSVRAVPAKLLIDNRIVINNFLRRARGGKVSFTHIIGYAMVQALKAMPEMNRAYDEKDGKPQLVTPEHVNLGLAIDLTKPNGDRQLVVAGIKRAEEMDFLTFWQAYEDIVRRARNNKLTVDDFSGVTASLTNPGGIGTVHSVPRLMPGQGTIIGVGAMEYPAEFQGAAQETLARLAISKVMTLTSTYDHRIIQGAQSGEFLRVMHRLLLGEEGFYDELFRSLRIPYEPVRWAPDIAVSHDDEVNKTARVMELIHSYRVRGHLMADTDPLEYKQRRHPDLDVNSHNLTLWDLEREFAVGGFAGKSMMTLRDILGVLRDSYCRTVGIEYMHIQDPEQRRWIQKHVEQKGHDKPEREEQLRILRRINSAEAFETFLQTKYVGQKRFSLEGGESLIPLLDAILGQAAESHLDEAVIGMAHRGRLNVLANIVGKSYAQIFREFEGNLDPKSMHGSGDVKYHLGAEGTFTALGGEQIKVNLAANPSHLETVDPVLEGIARAKQDILGRAGTAFTVLPVAIHGDAAFAGQGVVAETLNMSQLRGYRTGGTIHLIVNNQVGYTAPPSSSRSSQYATDVARMVEAPIFHVNGDDPEACVRVADLAFAYRQAFNKDVVIDMICYRRRGHNEGDNPAFTQPLMYSLIDKKRSVRKLYTEGLIGRGDITLDEAEQALKDFQDQLEKVFTEVKAAKEAPVETEAQPPEAPFPTKVDTSVSLEVVKRIADSQVSMPEWLTVHPRLLPQLQRRAQMVEDGTIDWGMGETLAIGSLLMEGVPVRLAGQDSRRGTFNSRHAVLIDNHTAEEYTPLLYLSEDQARYTVYDSLLSEYAAMGFEYGYSLARPDSLVMWEAQFGDFANGAQSVIDEYISSSEQKWGQRSGVTLLLPHGFEGQGPDHSSARIERYLQLCAQNNMTVANPTLPSNYFHLLRWQAHNPAHKPMVVFTPKVLLRLKAAASKTEEFTQGQFRPVIGDDTVDPAGVRKVVFCSGKVYYDLAARRDQEKITDTAIVRVERLYPIPGEELQAEIAKYPNAAKFVWAQEEPANQGAWPFIALNLIDHLDLKIGDGVAPGERLVRVSRPSSSAPAVGAKKRHDQEQEDLVTRVFTA</sequence>
<gene>
    <name evidence="15" type="primary">kgd</name>
    <name evidence="15" type="ORF">BIV57_18545</name>
</gene>
<keyword evidence="16" id="KW-1185">Reference proteome</keyword>
<evidence type="ECO:0000313" key="15">
    <source>
        <dbReference type="EMBL" id="OIV35980.1"/>
    </source>
</evidence>
<feature type="domain" description="Transketolase-like pyrimidine-binding" evidence="14">
    <location>
        <begin position="916"/>
        <end position="1109"/>
    </location>
</feature>
<dbReference type="InterPro" id="IPR031717">
    <property type="entry name" value="ODO-1/KGD_C"/>
</dbReference>
<keyword evidence="8" id="KW-0786">Thiamine pyrophosphate</keyword>
<evidence type="ECO:0000259" key="14">
    <source>
        <dbReference type="SMART" id="SM00861"/>
    </source>
</evidence>
<keyword evidence="7" id="KW-0560">Oxidoreductase</keyword>
<keyword evidence="12" id="KW-0175">Coiled coil</keyword>
<dbReference type="InterPro" id="IPR042179">
    <property type="entry name" value="KGD_C_sf"/>
</dbReference>
<dbReference type="InterPro" id="IPR001078">
    <property type="entry name" value="2-oxoacid_DH_actylTfrase"/>
</dbReference>
<keyword evidence="6" id="KW-0460">Magnesium</keyword>
<dbReference type="NCBIfam" id="NF008907">
    <property type="entry name" value="PRK12270.1"/>
    <property type="match status" value="1"/>
</dbReference>
<reference evidence="15 16" key="1">
    <citation type="submission" date="2016-10" db="EMBL/GenBank/DDBJ databases">
        <title>Genome sequence of Streptomyces gilvigriseus MUSC 26.</title>
        <authorList>
            <person name="Lee L.-H."/>
            <person name="Ser H.-L."/>
        </authorList>
    </citation>
    <scope>NUCLEOTIDE SEQUENCE [LARGE SCALE GENOMIC DNA]</scope>
    <source>
        <strain evidence="15 16">MUSC 26</strain>
    </source>
</reference>
<dbReference type="Gene3D" id="3.40.50.12470">
    <property type="match status" value="1"/>
</dbReference>
<evidence type="ECO:0000256" key="8">
    <source>
        <dbReference type="ARBA" id="ARBA00023052"/>
    </source>
</evidence>
<name>A0A1J7C338_9ACTN</name>
<dbReference type="Proteomes" id="UP000243342">
    <property type="component" value="Unassembled WGS sequence"/>
</dbReference>
<protein>
    <submittedName>
        <fullName evidence="15">Alpha-ketoglutarate decarboxylase</fullName>
    </submittedName>
</protein>
<evidence type="ECO:0000256" key="2">
    <source>
        <dbReference type="ARBA" id="ARBA00001964"/>
    </source>
</evidence>
<dbReference type="GO" id="GO:0004591">
    <property type="term" value="F:oxoglutarate dehydrogenase (succinyl-transferring) activity"/>
    <property type="evidence" value="ECO:0007669"/>
    <property type="project" value="UniProtKB-EC"/>
</dbReference>
<dbReference type="UniPathway" id="UPA00223">
    <property type="reaction ID" value="UER00997"/>
</dbReference>
<dbReference type="Pfam" id="PF16078">
    <property type="entry name" value="2-oxogl_dehyd_N"/>
    <property type="match status" value="1"/>
</dbReference>
<dbReference type="PIRSF" id="PIRSF000157">
    <property type="entry name" value="Oxoglu_dh_E1"/>
    <property type="match status" value="1"/>
</dbReference>
<keyword evidence="9" id="KW-0511">Multifunctional enzyme</keyword>
<dbReference type="Gene3D" id="3.30.559.10">
    <property type="entry name" value="Chloramphenicol acetyltransferase-like domain"/>
    <property type="match status" value="1"/>
</dbReference>
<dbReference type="EMBL" id="MLCF01000120">
    <property type="protein sequence ID" value="OIV35980.1"/>
    <property type="molecule type" value="Genomic_DNA"/>
</dbReference>
<evidence type="ECO:0000256" key="13">
    <source>
        <dbReference type="SAM" id="MobiDB-lite"/>
    </source>
</evidence>
<evidence type="ECO:0000256" key="1">
    <source>
        <dbReference type="ARBA" id="ARBA00001946"/>
    </source>
</evidence>
<dbReference type="PANTHER" id="PTHR23152">
    <property type="entry name" value="2-OXOGLUTARATE DEHYDROGENASE"/>
    <property type="match status" value="1"/>
</dbReference>